<evidence type="ECO:0000313" key="2">
    <source>
        <dbReference type="EMBL" id="TCJ14156.1"/>
    </source>
</evidence>
<evidence type="ECO:0000313" key="3">
    <source>
        <dbReference type="Proteomes" id="UP000295334"/>
    </source>
</evidence>
<organism evidence="2 3">
    <name type="scientific">Flaviaesturariibacter flavus</name>
    <dbReference type="NCBI Taxonomy" id="2502780"/>
    <lineage>
        <taxon>Bacteria</taxon>
        <taxon>Pseudomonadati</taxon>
        <taxon>Bacteroidota</taxon>
        <taxon>Chitinophagia</taxon>
        <taxon>Chitinophagales</taxon>
        <taxon>Chitinophagaceae</taxon>
        <taxon>Flaviaestuariibacter</taxon>
    </lineage>
</organism>
<dbReference type="PROSITE" id="PS51257">
    <property type="entry name" value="PROKAR_LIPOPROTEIN"/>
    <property type="match status" value="1"/>
</dbReference>
<dbReference type="InterPro" id="IPR001460">
    <property type="entry name" value="PCN-bd_Tpept"/>
</dbReference>
<feature type="domain" description="Penicillin-binding protein transpeptidase" evidence="1">
    <location>
        <begin position="42"/>
        <end position="238"/>
    </location>
</feature>
<comment type="caution">
    <text evidence="2">The sequence shown here is derived from an EMBL/GenBank/DDBJ whole genome shotgun (WGS) entry which is preliminary data.</text>
</comment>
<dbReference type="OrthoDB" id="9762883at2"/>
<protein>
    <submittedName>
        <fullName evidence="2">Class D beta-lactamase</fullName>
    </submittedName>
</protein>
<sequence>MRTILAFATATIMLAGCSTNNVTTDDSLGQYFSKNNATGTFAVMNNADGQFVLYNLARYRDSAYAPAQTFDIVSGLAGLQTGALASDTARLPVACGADANPTFSAAFQGDCAPFFAELARRIGHDTLQRWTDSLGYGSRKLAPGDSAAFDGSLRVKADEQLGLVKRLYFNQLPFFKLNQELVKKAMQRENTSKYRLAWKSGETRGSAGTLVWYTGWVEENNHPYFFAMNFHTEKPNARATGLGMLKEMLQHLGYLEGKK</sequence>
<proteinExistence type="predicted"/>
<dbReference type="GO" id="GO:0008658">
    <property type="term" value="F:penicillin binding"/>
    <property type="evidence" value="ECO:0007669"/>
    <property type="project" value="InterPro"/>
</dbReference>
<dbReference type="InterPro" id="IPR012338">
    <property type="entry name" value="Beta-lactam/transpept-like"/>
</dbReference>
<dbReference type="Gene3D" id="3.40.710.10">
    <property type="entry name" value="DD-peptidase/beta-lactamase superfamily"/>
    <property type="match status" value="1"/>
</dbReference>
<keyword evidence="3" id="KW-1185">Reference proteome</keyword>
<dbReference type="Pfam" id="PF00905">
    <property type="entry name" value="Transpeptidase"/>
    <property type="match status" value="1"/>
</dbReference>
<evidence type="ECO:0000259" key="1">
    <source>
        <dbReference type="Pfam" id="PF00905"/>
    </source>
</evidence>
<gene>
    <name evidence="2" type="ORF">EPD60_09115</name>
</gene>
<dbReference type="RefSeq" id="WP_131449003.1">
    <property type="nucleotide sequence ID" value="NZ_SJZI01000042.1"/>
</dbReference>
<reference evidence="2 3" key="1">
    <citation type="submission" date="2019-03" db="EMBL/GenBank/DDBJ databases">
        <authorList>
            <person name="Kim M.K.M."/>
        </authorList>
    </citation>
    <scope>NUCLEOTIDE SEQUENCE [LARGE SCALE GENOMIC DNA]</scope>
    <source>
        <strain evidence="2 3">17J68-12</strain>
    </source>
</reference>
<accession>A0A4R1BAY4</accession>
<dbReference type="EMBL" id="SJZI01000042">
    <property type="protein sequence ID" value="TCJ14156.1"/>
    <property type="molecule type" value="Genomic_DNA"/>
</dbReference>
<dbReference type="Proteomes" id="UP000295334">
    <property type="component" value="Unassembled WGS sequence"/>
</dbReference>
<name>A0A4R1BAY4_9BACT</name>
<dbReference type="AlphaFoldDB" id="A0A4R1BAY4"/>
<dbReference type="SUPFAM" id="SSF56601">
    <property type="entry name" value="beta-lactamase/transpeptidase-like"/>
    <property type="match status" value="1"/>
</dbReference>